<dbReference type="AlphaFoldDB" id="A0A936Z0D5"/>
<comment type="caution">
    <text evidence="2">The sequence shown here is derived from an EMBL/GenBank/DDBJ whole genome shotgun (WGS) entry which is preliminary data.</text>
</comment>
<sequence length="110" mass="11772">MEQQQHNPLSEPTVEVRSAPLASAAKAAELASGLGAIALGAGLALLAPAVLRELAVPILAAGALVHGVGMTLKYRLEQQERESLWWEVVLFWLCWACLGGLAVWVLTRFV</sequence>
<keyword evidence="1" id="KW-0812">Transmembrane</keyword>
<evidence type="ECO:0000256" key="1">
    <source>
        <dbReference type="SAM" id="Phobius"/>
    </source>
</evidence>
<organism evidence="2 3">
    <name type="scientific">Ramlibacter monticola</name>
    <dbReference type="NCBI Taxonomy" id="1926872"/>
    <lineage>
        <taxon>Bacteria</taxon>
        <taxon>Pseudomonadati</taxon>
        <taxon>Pseudomonadota</taxon>
        <taxon>Betaproteobacteria</taxon>
        <taxon>Burkholderiales</taxon>
        <taxon>Comamonadaceae</taxon>
        <taxon>Ramlibacter</taxon>
    </lineage>
</organism>
<keyword evidence="1" id="KW-0472">Membrane</keyword>
<evidence type="ECO:0000313" key="2">
    <source>
        <dbReference type="EMBL" id="MBL0391222.1"/>
    </source>
</evidence>
<feature type="transmembrane region" description="Helical" evidence="1">
    <location>
        <begin position="27"/>
        <end position="48"/>
    </location>
</feature>
<dbReference type="RefSeq" id="WP_201673866.1">
    <property type="nucleotide sequence ID" value="NZ_JAEQNE010000002.1"/>
</dbReference>
<evidence type="ECO:0000313" key="3">
    <source>
        <dbReference type="Proteomes" id="UP000599109"/>
    </source>
</evidence>
<evidence type="ECO:0008006" key="4">
    <source>
        <dbReference type="Google" id="ProtNLM"/>
    </source>
</evidence>
<keyword evidence="3" id="KW-1185">Reference proteome</keyword>
<name>A0A936Z0D5_9BURK</name>
<feature type="transmembrane region" description="Helical" evidence="1">
    <location>
        <begin position="54"/>
        <end position="72"/>
    </location>
</feature>
<reference evidence="2 3" key="1">
    <citation type="journal article" date="2017" name="Int. J. Syst. Evol. Microbiol.">
        <title>Ramlibacter monticola sp. nov., isolated from forest soil.</title>
        <authorList>
            <person name="Chaudhary D.K."/>
            <person name="Kim J."/>
        </authorList>
    </citation>
    <scope>NUCLEOTIDE SEQUENCE [LARGE SCALE GENOMIC DNA]</scope>
    <source>
        <strain evidence="2 3">KACC 19175</strain>
    </source>
</reference>
<dbReference type="EMBL" id="JAEQNE010000002">
    <property type="protein sequence ID" value="MBL0391222.1"/>
    <property type="molecule type" value="Genomic_DNA"/>
</dbReference>
<proteinExistence type="predicted"/>
<dbReference type="Proteomes" id="UP000599109">
    <property type="component" value="Unassembled WGS sequence"/>
</dbReference>
<keyword evidence="1" id="KW-1133">Transmembrane helix</keyword>
<protein>
    <recommendedName>
        <fullName evidence="4">Transmembrane protein</fullName>
    </recommendedName>
</protein>
<gene>
    <name evidence="2" type="ORF">JJ685_08735</name>
</gene>
<feature type="transmembrane region" description="Helical" evidence="1">
    <location>
        <begin position="84"/>
        <end position="106"/>
    </location>
</feature>
<accession>A0A936Z0D5</accession>